<dbReference type="AlphaFoldDB" id="A0A6U0E2W7"/>
<name>A0A6U0E2W7_9CHLO</name>
<evidence type="ECO:0000259" key="1">
    <source>
        <dbReference type="Pfam" id="PF13225"/>
    </source>
</evidence>
<accession>A0A6U0E2W7</accession>
<dbReference type="InterPro" id="IPR038938">
    <property type="entry name" value="D27-like"/>
</dbReference>
<dbReference type="GO" id="GO:0005506">
    <property type="term" value="F:iron ion binding"/>
    <property type="evidence" value="ECO:0007669"/>
    <property type="project" value="InterPro"/>
</dbReference>
<sequence>MFSTFSSSPAMSVASSVRRSVDRRSARRARARWCGVGRAPRVKSSISSSANGGESSSSSFEPYSFFNLATAEFPSTWREPRTKVKYTDSALDLAIMAWFMRKIGMAINAPPPGKVSYEEFIALCFLQMKGRDAVGMGDVTSGVIRSLVPPGGNAAFKVLFPLNKFSCELNASITKIVFAWMVGPMEVEQTTENDLGMEMASKVHIKKCRWLQESGCTAMCVNMCKCATQEVFTNDFGLPLTIKPNFEDKSCDFYFGLTPPPIENDEALLFGCNAACATAASPGVADTPCHKLRPYQGPPV</sequence>
<reference evidence="3" key="1">
    <citation type="submission" date="2021-01" db="EMBL/GenBank/DDBJ databases">
        <authorList>
            <person name="Corre E."/>
            <person name="Pelletier E."/>
            <person name="Niang G."/>
            <person name="Scheremetjew M."/>
            <person name="Finn R."/>
            <person name="Kale V."/>
            <person name="Holt S."/>
            <person name="Cochrane G."/>
            <person name="Meng A."/>
            <person name="Brown T."/>
            <person name="Cohen L."/>
        </authorList>
    </citation>
    <scope>NUCLEOTIDE SEQUENCE</scope>
    <source>
        <strain evidence="3">Clade-D-RCC2572</strain>
    </source>
</reference>
<gene>
    <name evidence="2" type="ORF">OMED0929_LOCUS2603</name>
    <name evidence="3" type="ORF">OMED0929_LOCUS2604</name>
</gene>
<protein>
    <recommendedName>
        <fullName evidence="1">Beta-carotene isomerase D27-like C-terminal domain-containing protein</fullName>
    </recommendedName>
</protein>
<organism evidence="3">
    <name type="scientific">Ostreococcus mediterraneus</name>
    <dbReference type="NCBI Taxonomy" id="1486918"/>
    <lineage>
        <taxon>Eukaryota</taxon>
        <taxon>Viridiplantae</taxon>
        <taxon>Chlorophyta</taxon>
        <taxon>Mamiellophyceae</taxon>
        <taxon>Mamiellales</taxon>
        <taxon>Bathycoccaceae</taxon>
        <taxon>Ostreococcus</taxon>
    </lineage>
</organism>
<dbReference type="EMBL" id="HBEW01003174">
    <property type="protein sequence ID" value="CAD8580068.1"/>
    <property type="molecule type" value="Transcribed_RNA"/>
</dbReference>
<feature type="domain" description="Beta-carotene isomerase D27-like C-terminal" evidence="1">
    <location>
        <begin position="180"/>
        <end position="263"/>
    </location>
</feature>
<dbReference type="PANTHER" id="PTHR33591:SF4">
    <property type="entry name" value="OS08G0114100 PROTEIN"/>
    <property type="match status" value="1"/>
</dbReference>
<dbReference type="InterPro" id="IPR025114">
    <property type="entry name" value="D27-like_C"/>
</dbReference>
<dbReference type="EMBL" id="HBEW01003175">
    <property type="protein sequence ID" value="CAD8580070.1"/>
    <property type="molecule type" value="Transcribed_RNA"/>
</dbReference>
<dbReference type="PANTHER" id="PTHR33591">
    <property type="entry name" value="BETA-CAROTENE ISOMERASE D27"/>
    <property type="match status" value="1"/>
</dbReference>
<dbReference type="Pfam" id="PF13225">
    <property type="entry name" value="D27-like_C"/>
    <property type="match status" value="1"/>
</dbReference>
<evidence type="ECO:0000313" key="2">
    <source>
        <dbReference type="EMBL" id="CAD8580068.1"/>
    </source>
</evidence>
<evidence type="ECO:0000313" key="3">
    <source>
        <dbReference type="EMBL" id="CAD8580070.1"/>
    </source>
</evidence>
<proteinExistence type="predicted"/>